<evidence type="ECO:0000313" key="1">
    <source>
        <dbReference type="EMBL" id="ABC81573.1"/>
    </source>
</evidence>
<organism evidence="1 2">
    <name type="scientific">Anaeromyxobacter dehalogenans (strain 2CP-C)</name>
    <dbReference type="NCBI Taxonomy" id="290397"/>
    <lineage>
        <taxon>Bacteria</taxon>
        <taxon>Pseudomonadati</taxon>
        <taxon>Myxococcota</taxon>
        <taxon>Myxococcia</taxon>
        <taxon>Myxococcales</taxon>
        <taxon>Cystobacterineae</taxon>
        <taxon>Anaeromyxobacteraceae</taxon>
        <taxon>Anaeromyxobacter</taxon>
    </lineage>
</organism>
<proteinExistence type="predicted"/>
<evidence type="ECO:0000313" key="2">
    <source>
        <dbReference type="Proteomes" id="UP000001935"/>
    </source>
</evidence>
<sequence>MAAAKRIAKQGARGTAAGVAELRALVETHAPGACPRCGEALSSRSALARRALRIAAQLAAGRAGLRRRGRGRRAAEGAAMDLLALAEALLHSDGACRRPPAAFTRGT</sequence>
<dbReference type="RefSeq" id="WP_011420856.1">
    <property type="nucleotide sequence ID" value="NC_007760.1"/>
</dbReference>
<dbReference type="EMBL" id="CP000251">
    <property type="protein sequence ID" value="ABC81573.1"/>
    <property type="molecule type" value="Genomic_DNA"/>
</dbReference>
<reference evidence="1 2" key="1">
    <citation type="submission" date="2006-01" db="EMBL/GenBank/DDBJ databases">
        <title>Complete sequence of Anaeromyxobacter dehalogenans 2CP-C.</title>
        <authorList>
            <consortium name="US DOE Joint Genome Institute"/>
            <person name="Copeland A."/>
            <person name="Lucas S."/>
            <person name="Lapidus A."/>
            <person name="Barry K."/>
            <person name="Detter J.C."/>
            <person name="Glavina T."/>
            <person name="Hammon N."/>
            <person name="Israni S."/>
            <person name="Pitluck S."/>
            <person name="Brettin T."/>
            <person name="Bruce D."/>
            <person name="Han C."/>
            <person name="Tapia R."/>
            <person name="Gilna P."/>
            <person name="Kiss H."/>
            <person name="Schmutz J."/>
            <person name="Larimer F."/>
            <person name="Land M."/>
            <person name="Kyrpides N."/>
            <person name="Anderson I."/>
            <person name="Sanford R.A."/>
            <person name="Ritalahti K.M."/>
            <person name="Thomas H.S."/>
            <person name="Kirby J.R."/>
            <person name="Zhulin I.B."/>
            <person name="Loeffler F.E."/>
            <person name="Richardson P."/>
        </authorList>
    </citation>
    <scope>NUCLEOTIDE SEQUENCE [LARGE SCALE GENOMIC DNA]</scope>
    <source>
        <strain evidence="1 2">2CP-C</strain>
    </source>
</reference>
<gene>
    <name evidence="1" type="ordered locus">Adeh_1800</name>
</gene>
<name>Q2IIU2_ANADE</name>
<accession>Q2IIU2</accession>
<dbReference type="STRING" id="290397.Adeh_1800"/>
<protein>
    <submittedName>
        <fullName evidence="1">Uncharacterized protein</fullName>
    </submittedName>
</protein>
<dbReference type="AlphaFoldDB" id="Q2IIU2"/>
<dbReference type="HOGENOM" id="CLU_2204556_0_0_7"/>
<dbReference type="Proteomes" id="UP000001935">
    <property type="component" value="Chromosome"/>
</dbReference>
<dbReference type="KEGG" id="ade:Adeh_1800"/>